<keyword evidence="2" id="KW-1185">Reference proteome</keyword>
<dbReference type="RefSeq" id="WP_183312448.1">
    <property type="nucleotide sequence ID" value="NZ_JACIEW010000010.1"/>
</dbReference>
<name>A0A7W6IR51_9HYPH</name>
<dbReference type="Proteomes" id="UP000547011">
    <property type="component" value="Unassembled WGS sequence"/>
</dbReference>
<evidence type="ECO:0000313" key="2">
    <source>
        <dbReference type="Proteomes" id="UP000547011"/>
    </source>
</evidence>
<comment type="caution">
    <text evidence="1">The sequence shown here is derived from an EMBL/GenBank/DDBJ whole genome shotgun (WGS) entry which is preliminary data.</text>
</comment>
<accession>A0A7W6IR51</accession>
<dbReference type="AlphaFoldDB" id="A0A7W6IR51"/>
<protein>
    <submittedName>
        <fullName evidence="1">Uncharacterized protein</fullName>
    </submittedName>
</protein>
<proteinExistence type="predicted"/>
<organism evidence="1 2">
    <name type="scientific">Devosia subaequoris</name>
    <dbReference type="NCBI Taxonomy" id="395930"/>
    <lineage>
        <taxon>Bacteria</taxon>
        <taxon>Pseudomonadati</taxon>
        <taxon>Pseudomonadota</taxon>
        <taxon>Alphaproteobacteria</taxon>
        <taxon>Hyphomicrobiales</taxon>
        <taxon>Devosiaceae</taxon>
        <taxon>Devosia</taxon>
    </lineage>
</organism>
<dbReference type="EMBL" id="JACIEW010000010">
    <property type="protein sequence ID" value="MBB4053676.1"/>
    <property type="molecule type" value="Genomic_DNA"/>
</dbReference>
<reference evidence="1 2" key="1">
    <citation type="submission" date="2020-08" db="EMBL/GenBank/DDBJ databases">
        <title>Genomic Encyclopedia of Type Strains, Phase IV (KMG-IV): sequencing the most valuable type-strain genomes for metagenomic binning, comparative biology and taxonomic classification.</title>
        <authorList>
            <person name="Goeker M."/>
        </authorList>
    </citation>
    <scope>NUCLEOTIDE SEQUENCE [LARGE SCALE GENOMIC DNA]</scope>
    <source>
        <strain evidence="1 2">DSM 23447</strain>
    </source>
</reference>
<evidence type="ECO:0000313" key="1">
    <source>
        <dbReference type="EMBL" id="MBB4053676.1"/>
    </source>
</evidence>
<sequence length="110" mass="12000">MISFFFTFLAATSAVSSDGIVLAGQPGPVAECIMDRTHTNGWHVELEDIEAGSVVTARSQDGRIEWSISLSQFQAFQSVSLASITYGATTRDVFHSNIWPMIEDCQAINN</sequence>
<gene>
    <name evidence="1" type="ORF">GGR20_003338</name>
</gene>